<evidence type="ECO:0000259" key="2">
    <source>
        <dbReference type="PROSITE" id="PS50828"/>
    </source>
</evidence>
<comment type="caution">
    <text evidence="3">The sequence shown here is derived from an EMBL/GenBank/DDBJ whole genome shotgun (WGS) entry which is preliminary data.</text>
</comment>
<dbReference type="OrthoDB" id="9808166at2"/>
<dbReference type="Pfam" id="PF01713">
    <property type="entry name" value="Smr"/>
    <property type="match status" value="1"/>
</dbReference>
<evidence type="ECO:0000313" key="4">
    <source>
        <dbReference type="Proteomes" id="UP000440224"/>
    </source>
</evidence>
<keyword evidence="4" id="KW-1185">Reference proteome</keyword>
<dbReference type="PROSITE" id="PS50828">
    <property type="entry name" value="SMR"/>
    <property type="match status" value="1"/>
</dbReference>
<protein>
    <recommendedName>
        <fullName evidence="2">Smr domain-containing protein</fullName>
    </recommendedName>
</protein>
<dbReference type="RefSeq" id="WP_153820888.1">
    <property type="nucleotide sequence ID" value="NZ_WJIE01000005.1"/>
</dbReference>
<dbReference type="EMBL" id="WJIE01000005">
    <property type="protein sequence ID" value="MRG94057.1"/>
    <property type="molecule type" value="Genomic_DNA"/>
</dbReference>
<name>A0A6N7PR12_9BACT</name>
<dbReference type="Gene3D" id="3.30.1370.110">
    <property type="match status" value="1"/>
</dbReference>
<dbReference type="SUPFAM" id="SSF160443">
    <property type="entry name" value="SMR domain-like"/>
    <property type="match status" value="1"/>
</dbReference>
<accession>A0A6N7PR12</accession>
<gene>
    <name evidence="3" type="ORF">GF068_19345</name>
</gene>
<dbReference type="Proteomes" id="UP000440224">
    <property type="component" value="Unassembled WGS sequence"/>
</dbReference>
<evidence type="ECO:0000256" key="1">
    <source>
        <dbReference type="SAM" id="MobiDB-lite"/>
    </source>
</evidence>
<organism evidence="3 4">
    <name type="scientific">Polyangium spumosum</name>
    <dbReference type="NCBI Taxonomy" id="889282"/>
    <lineage>
        <taxon>Bacteria</taxon>
        <taxon>Pseudomonadati</taxon>
        <taxon>Myxococcota</taxon>
        <taxon>Polyangia</taxon>
        <taxon>Polyangiales</taxon>
        <taxon>Polyangiaceae</taxon>
        <taxon>Polyangium</taxon>
    </lineage>
</organism>
<dbReference type="InterPro" id="IPR036063">
    <property type="entry name" value="Smr_dom_sf"/>
</dbReference>
<proteinExistence type="predicted"/>
<feature type="domain" description="Smr" evidence="2">
    <location>
        <begin position="47"/>
        <end position="122"/>
    </location>
</feature>
<dbReference type="SMART" id="SM00463">
    <property type="entry name" value="SMR"/>
    <property type="match status" value="1"/>
</dbReference>
<feature type="region of interest" description="Disordered" evidence="1">
    <location>
        <begin position="12"/>
        <end position="38"/>
    </location>
</feature>
<dbReference type="PANTHER" id="PTHR35562:SF2">
    <property type="entry name" value="DNA ENDONUCLEASE SMRA-RELATED"/>
    <property type="match status" value="1"/>
</dbReference>
<evidence type="ECO:0000313" key="3">
    <source>
        <dbReference type="EMBL" id="MRG94057.1"/>
    </source>
</evidence>
<dbReference type="PANTHER" id="PTHR35562">
    <property type="entry name" value="DNA ENDONUCLEASE SMRA-RELATED"/>
    <property type="match status" value="1"/>
</dbReference>
<dbReference type="InterPro" id="IPR002625">
    <property type="entry name" value="Smr_dom"/>
</dbReference>
<dbReference type="AlphaFoldDB" id="A0A6N7PR12"/>
<sequence>MLRALQDLLARLFSPSKSEEPPPPAEDEDEPPPDPDAIAVLPIEDAIDLHGFQPRDIPSVVEEYLHEAHARGFPEVRLIHGRGKGVQRRVVQSILARHPLVESFRDAPATRGGWGATIARLRINR</sequence>
<reference evidence="3 4" key="1">
    <citation type="submission" date="2019-10" db="EMBL/GenBank/DDBJ databases">
        <title>A soil myxobacterium in the family Polyangiaceae.</title>
        <authorList>
            <person name="Li Y."/>
            <person name="Wang J."/>
        </authorList>
    </citation>
    <scope>NUCLEOTIDE SEQUENCE [LARGE SCALE GENOMIC DNA]</scope>
    <source>
        <strain evidence="3 4">DSM 14734</strain>
    </source>
</reference>